<dbReference type="EMBL" id="NGAF01000011">
    <property type="protein sequence ID" value="OXR42904.1"/>
    <property type="molecule type" value="Genomic_DNA"/>
</dbReference>
<dbReference type="SUPFAM" id="SSF51735">
    <property type="entry name" value="NAD(P)-binding Rossmann-fold domains"/>
    <property type="match status" value="1"/>
</dbReference>
<reference evidence="2 3" key="1">
    <citation type="submission" date="2017-07" db="EMBL/GenBank/DDBJ databases">
        <title>First draft Genome Sequence of Nocardia cerradoensis isolated from human infection.</title>
        <authorList>
            <person name="Carrasco G."/>
        </authorList>
    </citation>
    <scope>NUCLEOTIDE SEQUENCE [LARGE SCALE GENOMIC DNA]</scope>
    <source>
        <strain evidence="2 3">CNM20130759</strain>
    </source>
</reference>
<dbReference type="GO" id="GO:0004775">
    <property type="term" value="F:succinate-CoA ligase (ADP-forming) activity"/>
    <property type="evidence" value="ECO:0007669"/>
    <property type="project" value="UniProtKB-EC"/>
</dbReference>
<evidence type="ECO:0000259" key="1">
    <source>
        <dbReference type="SMART" id="SM00881"/>
    </source>
</evidence>
<protein>
    <submittedName>
        <fullName evidence="2">Succinyl-CoA ligase [ADP-forming] subunit alpha</fullName>
        <ecNumber evidence="2">6.2.1.5</ecNumber>
    </submittedName>
</protein>
<dbReference type="InterPro" id="IPR032875">
    <property type="entry name" value="Succ_CoA_lig_flav_dom"/>
</dbReference>
<dbReference type="Proteomes" id="UP000215506">
    <property type="component" value="Unassembled WGS sequence"/>
</dbReference>
<accession>A0A231H225</accession>
<proteinExistence type="predicted"/>
<dbReference type="InterPro" id="IPR016102">
    <property type="entry name" value="Succinyl-CoA_synth-like"/>
</dbReference>
<gene>
    <name evidence="2" type="primary">sucD_1</name>
    <name evidence="2" type="ORF">B7C42_04790</name>
</gene>
<dbReference type="InterPro" id="IPR003781">
    <property type="entry name" value="CoA-bd"/>
</dbReference>
<dbReference type="SUPFAM" id="SSF56059">
    <property type="entry name" value="Glutathione synthetase ATP-binding domain-like"/>
    <property type="match status" value="1"/>
</dbReference>
<dbReference type="InterPro" id="IPR013815">
    <property type="entry name" value="ATP_grasp_subdomain_1"/>
</dbReference>
<dbReference type="Gene3D" id="3.40.50.261">
    <property type="entry name" value="Succinyl-CoA synthetase domains"/>
    <property type="match status" value="2"/>
</dbReference>
<feature type="domain" description="CoA-binding" evidence="1">
    <location>
        <begin position="17"/>
        <end position="112"/>
    </location>
</feature>
<dbReference type="SMART" id="SM00881">
    <property type="entry name" value="CoA_binding"/>
    <property type="match status" value="1"/>
</dbReference>
<evidence type="ECO:0000313" key="2">
    <source>
        <dbReference type="EMBL" id="OXR42904.1"/>
    </source>
</evidence>
<dbReference type="Pfam" id="PF13549">
    <property type="entry name" value="ATP-grasp_5"/>
    <property type="match status" value="1"/>
</dbReference>
<dbReference type="Pfam" id="PF13380">
    <property type="entry name" value="CoA_binding_2"/>
    <property type="match status" value="1"/>
</dbReference>
<keyword evidence="2" id="KW-0436">Ligase</keyword>
<dbReference type="AlphaFoldDB" id="A0A231H225"/>
<sequence>MTSTRTAAVPRSALDRLLRPESVAVVGASEAPGKLGSVMLAAVGRDGATATYGVNPRAERAGLHRSLRSVIETHGGPVDLAVLCVPASATPQALREAADCGVGAAVICSGGFAEAGEEGAALQAQVADIVAGTGIRVLGPNTSGFFRPGGVTVSFVPTVRHLIPGSVAVVAASGGMNHALSFLLSEHGVGVGLGVGLGNSVDVTATDVLRHLREDPSITAVALHVEAVADGVALLSAIRAVTAVKPVVALVVGRSNVSAFAASHTGALATSWHTTRSLLAEAGAVVVDSETELAEAVAVLSRTRLPATPAAGVGVVTAQAGPGLVVLDHLLAHRVRVPRLMPGTQRELARVLPPMTYQANPVDTGRPGPAFDAVLSATAADPGIDALAVYALAEPDAVDLADAVHRAGVHERLPVVLALGGPRAARTDTAARAADLGVPVLAGPTALGIGLRALAADARSRWLRSETAAERPILAPALPPVPPISLPADEAVAKDLLDVLGIATPPRRVCPDRAAAHAALRELPHPVAVKILDATVLHKTDIGGVHLNVGSTAELDTALDALDALGAPAYLVESMADDGVDLFLGVRRDPVFGPIVVAGLGGIAAEAIGDVTIRSGAVTVAGAAAMLDELRCAPLLFGGRGGPVLDRDEFARAAVRLVRYLTEHPAVDDIEVNPLRSTAAGLIALDAVVLAASHRLEGELP</sequence>
<comment type="caution">
    <text evidence="2">The sequence shown here is derived from an EMBL/GenBank/DDBJ whole genome shotgun (WGS) entry which is preliminary data.</text>
</comment>
<name>A0A231H225_9NOCA</name>
<dbReference type="InterPro" id="IPR036291">
    <property type="entry name" value="NAD(P)-bd_dom_sf"/>
</dbReference>
<dbReference type="PANTHER" id="PTHR42793:SF1">
    <property type="entry name" value="PEPTIDYL-LYSINE N-ACETYLTRANSFERASE PATZ"/>
    <property type="match status" value="1"/>
</dbReference>
<keyword evidence="3" id="KW-1185">Reference proteome</keyword>
<dbReference type="Gene3D" id="3.30.1490.20">
    <property type="entry name" value="ATP-grasp fold, A domain"/>
    <property type="match status" value="1"/>
</dbReference>
<evidence type="ECO:0000313" key="3">
    <source>
        <dbReference type="Proteomes" id="UP000215506"/>
    </source>
</evidence>
<organism evidence="2 3">
    <name type="scientific">Nocardia cerradoensis</name>
    <dbReference type="NCBI Taxonomy" id="85688"/>
    <lineage>
        <taxon>Bacteria</taxon>
        <taxon>Bacillati</taxon>
        <taxon>Actinomycetota</taxon>
        <taxon>Actinomycetes</taxon>
        <taxon>Mycobacteriales</taxon>
        <taxon>Nocardiaceae</taxon>
        <taxon>Nocardia</taxon>
    </lineage>
</organism>
<dbReference type="SUPFAM" id="SSF52210">
    <property type="entry name" value="Succinyl-CoA synthetase domains"/>
    <property type="match status" value="2"/>
</dbReference>
<dbReference type="Gene3D" id="3.30.470.20">
    <property type="entry name" value="ATP-grasp fold, B domain"/>
    <property type="match status" value="1"/>
</dbReference>
<dbReference type="Gene3D" id="3.40.50.720">
    <property type="entry name" value="NAD(P)-binding Rossmann-like Domain"/>
    <property type="match status" value="1"/>
</dbReference>
<dbReference type="RefSeq" id="WP_094026619.1">
    <property type="nucleotide sequence ID" value="NZ_JAAXOR010000001.1"/>
</dbReference>
<dbReference type="Pfam" id="PF13607">
    <property type="entry name" value="Succ_CoA_lig"/>
    <property type="match status" value="1"/>
</dbReference>
<dbReference type="PANTHER" id="PTHR42793">
    <property type="entry name" value="COA BINDING DOMAIN CONTAINING PROTEIN"/>
    <property type="match status" value="1"/>
</dbReference>
<dbReference type="GO" id="GO:0005524">
    <property type="term" value="F:ATP binding"/>
    <property type="evidence" value="ECO:0007669"/>
    <property type="project" value="InterPro"/>
</dbReference>
<dbReference type="EC" id="6.2.1.5" evidence="2"/>